<dbReference type="PANTHER" id="PTHR35529:SF1">
    <property type="entry name" value="MANGANESE EFFLUX PUMP MNTP-RELATED"/>
    <property type="match status" value="1"/>
</dbReference>
<proteinExistence type="inferred from homology"/>
<dbReference type="Pfam" id="PF02659">
    <property type="entry name" value="Mntp"/>
    <property type="match status" value="1"/>
</dbReference>
<feature type="transmembrane region" description="Helical" evidence="8">
    <location>
        <begin position="70"/>
        <end position="86"/>
    </location>
</feature>
<comment type="similarity">
    <text evidence="8">Belongs to the MntP (TC 9.B.29) family.</text>
</comment>
<evidence type="ECO:0000256" key="3">
    <source>
        <dbReference type="ARBA" id="ARBA00022692"/>
    </source>
</evidence>
<dbReference type="Proteomes" id="UP000326838">
    <property type="component" value="Unassembled WGS sequence"/>
</dbReference>
<evidence type="ECO:0000313" key="9">
    <source>
        <dbReference type="EMBL" id="KAA9130047.1"/>
    </source>
</evidence>
<protein>
    <recommendedName>
        <fullName evidence="8">Putative manganese efflux pump MntP</fullName>
    </recommendedName>
</protein>
<dbReference type="InterPro" id="IPR003810">
    <property type="entry name" value="Mntp/YtaF"/>
</dbReference>
<evidence type="ECO:0000256" key="6">
    <source>
        <dbReference type="ARBA" id="ARBA00023136"/>
    </source>
</evidence>
<evidence type="ECO:0000256" key="4">
    <source>
        <dbReference type="ARBA" id="ARBA00022989"/>
    </source>
</evidence>
<keyword evidence="3 8" id="KW-0812">Transmembrane</keyword>
<dbReference type="HAMAP" id="MF_01521">
    <property type="entry name" value="MntP_pump"/>
    <property type="match status" value="1"/>
</dbReference>
<accession>A0A5N0T7D6</accession>
<dbReference type="RefSeq" id="WP_150895558.1">
    <property type="nucleotide sequence ID" value="NZ_VYUY01000022.1"/>
</dbReference>
<evidence type="ECO:0000256" key="1">
    <source>
        <dbReference type="ARBA" id="ARBA00022448"/>
    </source>
</evidence>
<evidence type="ECO:0000256" key="7">
    <source>
        <dbReference type="ARBA" id="ARBA00023211"/>
    </source>
</evidence>
<feature type="transmembrane region" description="Helical" evidence="8">
    <location>
        <begin position="106"/>
        <end position="125"/>
    </location>
</feature>
<feature type="transmembrane region" description="Helical" evidence="8">
    <location>
        <begin position="131"/>
        <end position="152"/>
    </location>
</feature>
<sequence length="186" mass="19573">MSLLTLLIVAIGVSADAFAVSLAQGVRLRRRVRREALRIALAFGLFQALMPLLGWAVGAQLNAVIAPVDHWVAFGLLTLIGGRMLWEAFHPAPAEGGAGRIRTRRLLALALATSIDALAVGLSLAFLDVEILPAVILIGLLTAVLAYGGVLLGHRAGNRWEKPAEIAGGLVLIGMGTKILLEHLLG</sequence>
<feature type="transmembrane region" description="Helical" evidence="8">
    <location>
        <begin position="6"/>
        <end position="24"/>
    </location>
</feature>
<keyword evidence="2 8" id="KW-1003">Cell membrane</keyword>
<keyword evidence="5 8" id="KW-0406">Ion transport</keyword>
<evidence type="ECO:0000256" key="2">
    <source>
        <dbReference type="ARBA" id="ARBA00022475"/>
    </source>
</evidence>
<organism evidence="9 10">
    <name type="scientific">Microbacterium caowuchunii</name>
    <dbReference type="NCBI Taxonomy" id="2614638"/>
    <lineage>
        <taxon>Bacteria</taxon>
        <taxon>Bacillati</taxon>
        <taxon>Actinomycetota</taxon>
        <taxon>Actinomycetes</taxon>
        <taxon>Micrococcales</taxon>
        <taxon>Microbacteriaceae</taxon>
        <taxon>Microbacterium</taxon>
    </lineage>
</organism>
<evidence type="ECO:0000256" key="5">
    <source>
        <dbReference type="ARBA" id="ARBA00023065"/>
    </source>
</evidence>
<dbReference type="InterPro" id="IPR022929">
    <property type="entry name" value="Put_MntP"/>
</dbReference>
<reference evidence="10" key="1">
    <citation type="submission" date="2019-09" db="EMBL/GenBank/DDBJ databases">
        <title>Mumia zhuanghuii sp. nov. isolated from the intestinal contents of plateau pika (Ochotona curzoniae) in the Qinghai-Tibet plateau of China.</title>
        <authorList>
            <person name="Tian Z."/>
        </authorList>
    </citation>
    <scope>NUCLEOTIDE SEQUENCE [LARGE SCALE GENOMIC DNA]</scope>
    <source>
        <strain evidence="10">L-033</strain>
    </source>
</reference>
<evidence type="ECO:0000256" key="8">
    <source>
        <dbReference type="HAMAP-Rule" id="MF_01521"/>
    </source>
</evidence>
<evidence type="ECO:0000313" key="10">
    <source>
        <dbReference type="Proteomes" id="UP000326838"/>
    </source>
</evidence>
<name>A0A5N0T7D6_9MICO</name>
<dbReference type="GO" id="GO:0005886">
    <property type="term" value="C:plasma membrane"/>
    <property type="evidence" value="ECO:0007669"/>
    <property type="project" value="UniProtKB-SubCell"/>
</dbReference>
<feature type="transmembrane region" description="Helical" evidence="8">
    <location>
        <begin position="164"/>
        <end position="181"/>
    </location>
</feature>
<dbReference type="AlphaFoldDB" id="A0A5N0T7D6"/>
<keyword evidence="7 8" id="KW-0464">Manganese</keyword>
<keyword evidence="1 8" id="KW-0813">Transport</keyword>
<gene>
    <name evidence="8" type="primary">mntP</name>
    <name evidence="9" type="ORF">F6B40_15300</name>
</gene>
<dbReference type="PANTHER" id="PTHR35529">
    <property type="entry name" value="MANGANESE EFFLUX PUMP MNTP-RELATED"/>
    <property type="match status" value="1"/>
</dbReference>
<dbReference type="GO" id="GO:0005384">
    <property type="term" value="F:manganese ion transmembrane transporter activity"/>
    <property type="evidence" value="ECO:0007669"/>
    <property type="project" value="UniProtKB-UniRule"/>
</dbReference>
<feature type="transmembrane region" description="Helical" evidence="8">
    <location>
        <begin position="36"/>
        <end position="58"/>
    </location>
</feature>
<comment type="caution">
    <text evidence="9">The sequence shown here is derived from an EMBL/GenBank/DDBJ whole genome shotgun (WGS) entry which is preliminary data.</text>
</comment>
<keyword evidence="6 8" id="KW-0472">Membrane</keyword>
<dbReference type="EMBL" id="VYUY01000022">
    <property type="protein sequence ID" value="KAA9130047.1"/>
    <property type="molecule type" value="Genomic_DNA"/>
</dbReference>
<keyword evidence="4 8" id="KW-1133">Transmembrane helix</keyword>
<comment type="subcellular location">
    <subcellularLocation>
        <location evidence="8">Cell membrane</location>
        <topology evidence="8">Multi-pass membrane protein</topology>
    </subcellularLocation>
</comment>
<comment type="function">
    <text evidence="8">Probably functions as a manganese efflux pump.</text>
</comment>
<keyword evidence="10" id="KW-1185">Reference proteome</keyword>